<gene>
    <name evidence="5" type="ORF">ACFOVU_18440</name>
</gene>
<accession>A0ABV8FRD5</accession>
<sequence>MDRAAPEQIHSLLMDAVRATGLLQPDQAVPGTSLSLSQSFALHELDSGDALSQRELAARLRLEKSTVSRMVAELERRGLLVRERDPANRRFFLLRLTDEGRALHRGMAADLRGRFARWVAGMDPAERDGLLVGLPALVRVIRAGAAGAGAPGDRDATA</sequence>
<keyword evidence="1" id="KW-0805">Transcription regulation</keyword>
<evidence type="ECO:0000256" key="2">
    <source>
        <dbReference type="ARBA" id="ARBA00023125"/>
    </source>
</evidence>
<dbReference type="InterPro" id="IPR036388">
    <property type="entry name" value="WH-like_DNA-bd_sf"/>
</dbReference>
<evidence type="ECO:0000313" key="5">
    <source>
        <dbReference type="EMBL" id="MFC3997919.1"/>
    </source>
</evidence>
<protein>
    <submittedName>
        <fullName evidence="5">MarR family winged helix-turn-helix transcriptional regulator</fullName>
    </submittedName>
</protein>
<keyword evidence="3" id="KW-0804">Transcription</keyword>
<evidence type="ECO:0000259" key="4">
    <source>
        <dbReference type="PROSITE" id="PS50995"/>
    </source>
</evidence>
<proteinExistence type="predicted"/>
<dbReference type="SMART" id="SM00347">
    <property type="entry name" value="HTH_MARR"/>
    <property type="match status" value="1"/>
</dbReference>
<evidence type="ECO:0000256" key="3">
    <source>
        <dbReference type="ARBA" id="ARBA00023163"/>
    </source>
</evidence>
<keyword evidence="6" id="KW-1185">Reference proteome</keyword>
<name>A0ABV8FRD5_9ACTN</name>
<dbReference type="Pfam" id="PF12802">
    <property type="entry name" value="MarR_2"/>
    <property type="match status" value="1"/>
</dbReference>
<dbReference type="SUPFAM" id="SSF46785">
    <property type="entry name" value="Winged helix' DNA-binding domain"/>
    <property type="match status" value="1"/>
</dbReference>
<dbReference type="PANTHER" id="PTHR33164:SF57">
    <property type="entry name" value="MARR-FAMILY TRANSCRIPTIONAL REGULATOR"/>
    <property type="match status" value="1"/>
</dbReference>
<dbReference type="PROSITE" id="PS01117">
    <property type="entry name" value="HTH_MARR_1"/>
    <property type="match status" value="1"/>
</dbReference>
<evidence type="ECO:0000313" key="6">
    <source>
        <dbReference type="Proteomes" id="UP001595847"/>
    </source>
</evidence>
<reference evidence="6" key="1">
    <citation type="journal article" date="2019" name="Int. J. Syst. Evol. Microbiol.">
        <title>The Global Catalogue of Microorganisms (GCM) 10K type strain sequencing project: providing services to taxonomists for standard genome sequencing and annotation.</title>
        <authorList>
            <consortium name="The Broad Institute Genomics Platform"/>
            <consortium name="The Broad Institute Genome Sequencing Center for Infectious Disease"/>
            <person name="Wu L."/>
            <person name="Ma J."/>
        </authorList>
    </citation>
    <scope>NUCLEOTIDE SEQUENCE [LARGE SCALE GENOMIC DNA]</scope>
    <source>
        <strain evidence="6">TBRC 1826</strain>
    </source>
</reference>
<dbReference type="PRINTS" id="PR00598">
    <property type="entry name" value="HTHMARR"/>
</dbReference>
<evidence type="ECO:0000256" key="1">
    <source>
        <dbReference type="ARBA" id="ARBA00023015"/>
    </source>
</evidence>
<dbReference type="InterPro" id="IPR036390">
    <property type="entry name" value="WH_DNA-bd_sf"/>
</dbReference>
<keyword evidence="2" id="KW-0238">DNA-binding</keyword>
<dbReference type="InterPro" id="IPR000835">
    <property type="entry name" value="HTH_MarR-typ"/>
</dbReference>
<comment type="caution">
    <text evidence="5">The sequence shown here is derived from an EMBL/GenBank/DDBJ whole genome shotgun (WGS) entry which is preliminary data.</text>
</comment>
<dbReference type="InterPro" id="IPR039422">
    <property type="entry name" value="MarR/SlyA-like"/>
</dbReference>
<dbReference type="PANTHER" id="PTHR33164">
    <property type="entry name" value="TRANSCRIPTIONAL REGULATOR, MARR FAMILY"/>
    <property type="match status" value="1"/>
</dbReference>
<dbReference type="RefSeq" id="WP_378535309.1">
    <property type="nucleotide sequence ID" value="NZ_JBHSBH010000012.1"/>
</dbReference>
<dbReference type="Proteomes" id="UP001595847">
    <property type="component" value="Unassembled WGS sequence"/>
</dbReference>
<dbReference type="InterPro" id="IPR023187">
    <property type="entry name" value="Tscrpt_reg_MarR-type_CS"/>
</dbReference>
<dbReference type="PROSITE" id="PS50995">
    <property type="entry name" value="HTH_MARR_2"/>
    <property type="match status" value="1"/>
</dbReference>
<feature type="domain" description="HTH marR-type" evidence="4">
    <location>
        <begin position="6"/>
        <end position="139"/>
    </location>
</feature>
<organism evidence="5 6">
    <name type="scientific">Nocardiopsis sediminis</name>
    <dbReference type="NCBI Taxonomy" id="1778267"/>
    <lineage>
        <taxon>Bacteria</taxon>
        <taxon>Bacillati</taxon>
        <taxon>Actinomycetota</taxon>
        <taxon>Actinomycetes</taxon>
        <taxon>Streptosporangiales</taxon>
        <taxon>Nocardiopsidaceae</taxon>
        <taxon>Nocardiopsis</taxon>
    </lineage>
</organism>
<dbReference type="Gene3D" id="1.10.10.10">
    <property type="entry name" value="Winged helix-like DNA-binding domain superfamily/Winged helix DNA-binding domain"/>
    <property type="match status" value="1"/>
</dbReference>
<dbReference type="EMBL" id="JBHSBH010000012">
    <property type="protein sequence ID" value="MFC3997919.1"/>
    <property type="molecule type" value="Genomic_DNA"/>
</dbReference>